<name>A0A6P6S0J9_9EIME</name>
<dbReference type="Proteomes" id="UP000515125">
    <property type="component" value="Unplaced"/>
</dbReference>
<dbReference type="InterPro" id="IPR006683">
    <property type="entry name" value="Thioestr_dom"/>
</dbReference>
<gene>
    <name evidence="4" type="primary">LOC113147291</name>
</gene>
<evidence type="ECO:0000256" key="1">
    <source>
        <dbReference type="SAM" id="MobiDB-lite"/>
    </source>
</evidence>
<dbReference type="GeneID" id="113147291"/>
<evidence type="ECO:0000259" key="2">
    <source>
        <dbReference type="Pfam" id="PF03061"/>
    </source>
</evidence>
<accession>A0A6P6S0J9</accession>
<dbReference type="AlphaFoldDB" id="A0A6P6S0J9"/>
<dbReference type="InterPro" id="IPR029069">
    <property type="entry name" value="HotDog_dom_sf"/>
</dbReference>
<reference evidence="4" key="1">
    <citation type="submission" date="2025-08" db="UniProtKB">
        <authorList>
            <consortium name="RefSeq"/>
        </authorList>
    </citation>
    <scope>IDENTIFICATION</scope>
</reference>
<dbReference type="CDD" id="cd03443">
    <property type="entry name" value="PaaI_thioesterase"/>
    <property type="match status" value="1"/>
</dbReference>
<keyword evidence="3" id="KW-1185">Reference proteome</keyword>
<dbReference type="PANTHER" id="PTHR47260:SF1">
    <property type="entry name" value="UPF0644 PROTEIN PB2B4.06"/>
    <property type="match status" value="1"/>
</dbReference>
<dbReference type="RefSeq" id="XP_026193147.1">
    <property type="nucleotide sequence ID" value="XM_026337362.1"/>
</dbReference>
<dbReference type="Gene3D" id="3.10.129.10">
    <property type="entry name" value="Hotdog Thioesterase"/>
    <property type="match status" value="1"/>
</dbReference>
<feature type="domain" description="Thioesterase" evidence="2">
    <location>
        <begin position="148"/>
        <end position="208"/>
    </location>
</feature>
<organism evidence="3 4">
    <name type="scientific">Cyclospora cayetanensis</name>
    <dbReference type="NCBI Taxonomy" id="88456"/>
    <lineage>
        <taxon>Eukaryota</taxon>
        <taxon>Sar</taxon>
        <taxon>Alveolata</taxon>
        <taxon>Apicomplexa</taxon>
        <taxon>Conoidasida</taxon>
        <taxon>Coccidia</taxon>
        <taxon>Eucoccidiorida</taxon>
        <taxon>Eimeriorina</taxon>
        <taxon>Eimeriidae</taxon>
        <taxon>Cyclospora</taxon>
    </lineage>
</organism>
<feature type="region of interest" description="Disordered" evidence="1">
    <location>
        <begin position="224"/>
        <end position="246"/>
    </location>
</feature>
<dbReference type="OrthoDB" id="329473at2759"/>
<proteinExistence type="predicted"/>
<dbReference type="InterPro" id="IPR052061">
    <property type="entry name" value="PTE-AB_protein"/>
</dbReference>
<sequence length="272" mass="29488">MPSPQPPELRTLNGQKISSETLRLPKWTWPYFRAGGAYTQWPLPVSDYSGGRTRVADSAAGGAALNGGENCGGDTKAEERNDLQHFSADSASLVSTATGPEDGVYRHLLHDMLLQPGAVEELLYFVSECKCHLVVICSVGRLVCGHKGIVHGGFTATLLDNSLGVLGHAQYNRAATKNLSVKYLRPFVADSTVLLDAYIKDINPHVCTIAGTLLGPIPPQFASNFPPQQQQQQQQQEKQNGLETLPPRDEGLWVVAAVSGEMVDVTRQWKGL</sequence>
<dbReference type="PANTHER" id="PTHR47260">
    <property type="entry name" value="UPF0644 PROTEIN PB2B4.06"/>
    <property type="match status" value="1"/>
</dbReference>
<dbReference type="Pfam" id="PF03061">
    <property type="entry name" value="4HBT"/>
    <property type="match status" value="1"/>
</dbReference>
<evidence type="ECO:0000313" key="3">
    <source>
        <dbReference type="Proteomes" id="UP000515125"/>
    </source>
</evidence>
<evidence type="ECO:0000313" key="4">
    <source>
        <dbReference type="RefSeq" id="XP_026193147.1"/>
    </source>
</evidence>
<dbReference type="SUPFAM" id="SSF54637">
    <property type="entry name" value="Thioesterase/thiol ester dehydrase-isomerase"/>
    <property type="match status" value="1"/>
</dbReference>
<protein>
    <submittedName>
        <fullName evidence="4">Uncharacterized protein LOC113147291</fullName>
    </submittedName>
</protein>